<accession>A0AAW4Q9C6</accession>
<sequence>MKYATKDLPALDKFVGLPTKLLLLGDGGVTVRVWHAHLTDAGERGLDTLVAMHPFRVEVTYADDNGAPFANAHVTVLKGRGVAASACPV</sequence>
<name>A0AAW4Q9C6_RALPI</name>
<evidence type="ECO:0000313" key="1">
    <source>
        <dbReference type="EMBL" id="MBX3891475.1"/>
    </source>
</evidence>
<gene>
    <name evidence="1" type="ORF">DEE74_16560</name>
</gene>
<dbReference type="AlphaFoldDB" id="A0AAW4Q9C6"/>
<proteinExistence type="predicted"/>
<reference evidence="1" key="1">
    <citation type="submission" date="2018-06" db="EMBL/GenBank/DDBJ databases">
        <authorList>
            <person name="O'Rourke A."/>
        </authorList>
    </citation>
    <scope>NUCLEOTIDE SEQUENCE</scope>
    <source>
        <strain evidence="1">132550021-3</strain>
    </source>
</reference>
<dbReference type="EMBL" id="QGBI01000015">
    <property type="protein sequence ID" value="MBX3891475.1"/>
    <property type="molecule type" value="Genomic_DNA"/>
</dbReference>
<comment type="caution">
    <text evidence="1">The sequence shown here is derived from an EMBL/GenBank/DDBJ whole genome shotgun (WGS) entry which is preliminary data.</text>
</comment>
<dbReference type="Proteomes" id="UP001199322">
    <property type="component" value="Unassembled WGS sequence"/>
</dbReference>
<protein>
    <submittedName>
        <fullName evidence="1">Uncharacterized protein</fullName>
    </submittedName>
</protein>
<evidence type="ECO:0000313" key="2">
    <source>
        <dbReference type="Proteomes" id="UP001199322"/>
    </source>
</evidence>
<organism evidence="1 2">
    <name type="scientific">Ralstonia pickettii</name>
    <name type="common">Burkholderia pickettii</name>
    <dbReference type="NCBI Taxonomy" id="329"/>
    <lineage>
        <taxon>Bacteria</taxon>
        <taxon>Pseudomonadati</taxon>
        <taxon>Pseudomonadota</taxon>
        <taxon>Betaproteobacteria</taxon>
        <taxon>Burkholderiales</taxon>
        <taxon>Burkholderiaceae</taxon>
        <taxon>Ralstonia</taxon>
    </lineage>
</organism>
<dbReference type="RefSeq" id="WP_182553373.1">
    <property type="nucleotide sequence ID" value="NZ_QGAQ01000015.1"/>
</dbReference>